<sequence length="289" mass="32762">MNIPSISFERICKLLDYIHNHLDQPLTLDELAQQSCWSRWQLQRVFQSKTGLTVANYVRELKLSTAAETLLADSSRVIDIAVSLGFNSEISFSRAFKQHFGVSPRDYRKQGRRIGLRKPFHRSDGSSVNENRSQLIEVKVESADSFAVYGVSGTIQGLFSETPDFSYRVPQLWQQFYQSFSSVHQQALVGVIDVTGTKLSGHVLPYLAGTLHPLEGAEQLIIPAQTYAVVKHKGPVIHLANTLEWFIFHWLPHSSYRGVDGIELERYPIGYRADHAGAEMEYWLPIEVV</sequence>
<protein>
    <submittedName>
        <fullName evidence="5">Transcriptional regulator, AraC family</fullName>
    </submittedName>
</protein>
<dbReference type="Gene3D" id="1.10.10.60">
    <property type="entry name" value="Homeodomain-like"/>
    <property type="match status" value="2"/>
</dbReference>
<dbReference type="PROSITE" id="PS00041">
    <property type="entry name" value="HTH_ARAC_FAMILY_1"/>
    <property type="match status" value="1"/>
</dbReference>
<dbReference type="PROSITE" id="PS01124">
    <property type="entry name" value="HTH_ARAC_FAMILY_2"/>
    <property type="match status" value="1"/>
</dbReference>
<proteinExistence type="predicted"/>
<dbReference type="InterPro" id="IPR010499">
    <property type="entry name" value="AraC_E-bd"/>
</dbReference>
<dbReference type="SUPFAM" id="SSF55136">
    <property type="entry name" value="Probable bacterial effector-binding domain"/>
    <property type="match status" value="1"/>
</dbReference>
<dbReference type="Gene3D" id="3.20.80.10">
    <property type="entry name" value="Regulatory factor, effector binding domain"/>
    <property type="match status" value="1"/>
</dbReference>
<evidence type="ECO:0000259" key="4">
    <source>
        <dbReference type="PROSITE" id="PS01124"/>
    </source>
</evidence>
<dbReference type="SUPFAM" id="SSF46689">
    <property type="entry name" value="Homeodomain-like"/>
    <property type="match status" value="2"/>
</dbReference>
<dbReference type="SMART" id="SM00342">
    <property type="entry name" value="HTH_ARAC"/>
    <property type="match status" value="1"/>
</dbReference>
<dbReference type="RefSeq" id="WP_078924852.1">
    <property type="nucleotide sequence ID" value="NZ_FUXB01000002.1"/>
</dbReference>
<dbReference type="InterPro" id="IPR050959">
    <property type="entry name" value="MarA-like"/>
</dbReference>
<keyword evidence="3" id="KW-0804">Transcription</keyword>
<dbReference type="PANTHER" id="PTHR47504:SF5">
    <property type="entry name" value="RIGHT ORIGIN-BINDING PROTEIN"/>
    <property type="match status" value="1"/>
</dbReference>
<evidence type="ECO:0000256" key="3">
    <source>
        <dbReference type="ARBA" id="ARBA00023163"/>
    </source>
</evidence>
<name>A0A1T4L2H0_VIBCI</name>
<dbReference type="PRINTS" id="PR00032">
    <property type="entry name" value="HTHARAC"/>
</dbReference>
<reference evidence="6" key="1">
    <citation type="submission" date="2017-02" db="EMBL/GenBank/DDBJ databases">
        <authorList>
            <person name="Varghese N."/>
            <person name="Submissions S."/>
        </authorList>
    </citation>
    <scope>NUCLEOTIDE SEQUENCE [LARGE SCALE GENOMIC DNA]</scope>
    <source>
        <strain evidence="6">DSM 19608</strain>
    </source>
</reference>
<keyword evidence="2" id="KW-0238">DNA-binding</keyword>
<dbReference type="PANTHER" id="PTHR47504">
    <property type="entry name" value="RIGHT ORIGIN-BINDING PROTEIN"/>
    <property type="match status" value="1"/>
</dbReference>
<dbReference type="GO" id="GO:0003700">
    <property type="term" value="F:DNA-binding transcription factor activity"/>
    <property type="evidence" value="ECO:0007669"/>
    <property type="project" value="InterPro"/>
</dbReference>
<dbReference type="STRING" id="1123491.SAMN02745782_00442"/>
<dbReference type="GO" id="GO:0043565">
    <property type="term" value="F:sequence-specific DNA binding"/>
    <property type="evidence" value="ECO:0007669"/>
    <property type="project" value="InterPro"/>
</dbReference>
<dbReference type="InterPro" id="IPR011256">
    <property type="entry name" value="Reg_factor_effector_dom_sf"/>
</dbReference>
<dbReference type="InterPro" id="IPR018062">
    <property type="entry name" value="HTH_AraC-typ_CS"/>
</dbReference>
<dbReference type="Pfam" id="PF12833">
    <property type="entry name" value="HTH_18"/>
    <property type="match status" value="1"/>
</dbReference>
<feature type="domain" description="HTH araC/xylS-type" evidence="4">
    <location>
        <begin position="12"/>
        <end position="110"/>
    </location>
</feature>
<dbReference type="AlphaFoldDB" id="A0A1T4L2H0"/>
<dbReference type="InterPro" id="IPR020449">
    <property type="entry name" value="Tscrpt_reg_AraC-type_HTH"/>
</dbReference>
<dbReference type="OrthoDB" id="282744at2"/>
<dbReference type="EMBL" id="FUXB01000002">
    <property type="protein sequence ID" value="SJZ48737.1"/>
    <property type="molecule type" value="Genomic_DNA"/>
</dbReference>
<evidence type="ECO:0000256" key="2">
    <source>
        <dbReference type="ARBA" id="ARBA00023125"/>
    </source>
</evidence>
<evidence type="ECO:0000313" key="6">
    <source>
        <dbReference type="Proteomes" id="UP000190834"/>
    </source>
</evidence>
<evidence type="ECO:0000313" key="5">
    <source>
        <dbReference type="EMBL" id="SJZ48737.1"/>
    </source>
</evidence>
<dbReference type="Proteomes" id="UP000190834">
    <property type="component" value="Unassembled WGS sequence"/>
</dbReference>
<keyword evidence="1" id="KW-0805">Transcription regulation</keyword>
<dbReference type="InterPro" id="IPR009057">
    <property type="entry name" value="Homeodomain-like_sf"/>
</dbReference>
<dbReference type="SMART" id="SM00871">
    <property type="entry name" value="AraC_E_bind"/>
    <property type="match status" value="1"/>
</dbReference>
<dbReference type="InterPro" id="IPR018060">
    <property type="entry name" value="HTH_AraC"/>
</dbReference>
<dbReference type="GeneID" id="70583341"/>
<gene>
    <name evidence="5" type="ORF">SAMN02745782_00442</name>
</gene>
<dbReference type="Pfam" id="PF06445">
    <property type="entry name" value="GyrI-like"/>
    <property type="match status" value="1"/>
</dbReference>
<accession>A0A1T4L2H0</accession>
<keyword evidence="6" id="KW-1185">Reference proteome</keyword>
<dbReference type="InterPro" id="IPR029442">
    <property type="entry name" value="GyrI-like"/>
</dbReference>
<evidence type="ECO:0000256" key="1">
    <source>
        <dbReference type="ARBA" id="ARBA00023015"/>
    </source>
</evidence>
<organism evidence="5 6">
    <name type="scientific">Vibrio cincinnatiensis DSM 19608</name>
    <dbReference type="NCBI Taxonomy" id="1123491"/>
    <lineage>
        <taxon>Bacteria</taxon>
        <taxon>Pseudomonadati</taxon>
        <taxon>Pseudomonadota</taxon>
        <taxon>Gammaproteobacteria</taxon>
        <taxon>Vibrionales</taxon>
        <taxon>Vibrionaceae</taxon>
        <taxon>Vibrio</taxon>
    </lineage>
</organism>